<evidence type="ECO:0000313" key="4">
    <source>
        <dbReference type="Proteomes" id="UP001479436"/>
    </source>
</evidence>
<evidence type="ECO:0000259" key="1">
    <source>
        <dbReference type="Pfam" id="PF02541"/>
    </source>
</evidence>
<dbReference type="Pfam" id="PF02541">
    <property type="entry name" value="Ppx-GppA"/>
    <property type="match status" value="1"/>
</dbReference>
<dbReference type="PANTHER" id="PTHR30005">
    <property type="entry name" value="EXOPOLYPHOSPHATASE"/>
    <property type="match status" value="1"/>
</dbReference>
<dbReference type="PANTHER" id="PTHR30005:SF0">
    <property type="entry name" value="RETROGRADE REGULATION PROTEIN 2"/>
    <property type="match status" value="1"/>
</dbReference>
<dbReference type="SUPFAM" id="SSF53067">
    <property type="entry name" value="Actin-like ATPase domain"/>
    <property type="match status" value="2"/>
</dbReference>
<comment type="caution">
    <text evidence="3">The sequence shown here is derived from an EMBL/GenBank/DDBJ whole genome shotgun (WGS) entry which is preliminary data.</text>
</comment>
<dbReference type="EMBL" id="JASJQH010000062">
    <property type="protein sequence ID" value="KAK9767669.1"/>
    <property type="molecule type" value="Genomic_DNA"/>
</dbReference>
<dbReference type="InterPro" id="IPR043129">
    <property type="entry name" value="ATPase_NBD"/>
</dbReference>
<dbReference type="InterPro" id="IPR057512">
    <property type="entry name" value="RTG2_C"/>
</dbReference>
<feature type="domain" description="Ppx/GppA phosphatase N-terminal" evidence="1">
    <location>
        <begin position="28"/>
        <end position="339"/>
    </location>
</feature>
<gene>
    <name evidence="3" type="primary">RTG2</name>
    <name evidence="3" type="ORF">K7432_002353</name>
</gene>
<dbReference type="InterPro" id="IPR050273">
    <property type="entry name" value="GppA/Ppx_hydrolase"/>
</dbReference>
<keyword evidence="4" id="KW-1185">Reference proteome</keyword>
<accession>A0ABR2X1N6</accession>
<organism evidence="3 4">
    <name type="scientific">Basidiobolus ranarum</name>
    <dbReference type="NCBI Taxonomy" id="34480"/>
    <lineage>
        <taxon>Eukaryota</taxon>
        <taxon>Fungi</taxon>
        <taxon>Fungi incertae sedis</taxon>
        <taxon>Zoopagomycota</taxon>
        <taxon>Entomophthoromycotina</taxon>
        <taxon>Basidiobolomycetes</taxon>
        <taxon>Basidiobolales</taxon>
        <taxon>Basidiobolaceae</taxon>
        <taxon>Basidiobolus</taxon>
    </lineage>
</organism>
<feature type="domain" description="RTG2 C-terminal" evidence="2">
    <location>
        <begin position="382"/>
        <end position="464"/>
    </location>
</feature>
<name>A0ABR2X1N6_9FUNG</name>
<dbReference type="InterPro" id="IPR003695">
    <property type="entry name" value="Ppx_GppA_N"/>
</dbReference>
<sequence length="560" mass="62167">MSTQTFSPRQRPVAIVDVGSNGIRFCIFSTLARHLPIIYEERSPISLFDAQNPEEINSTSSDKTEPVSISSEVVGDLVRTFKRFQTLCNEAGVEKVRVVATEALRTAPNSQAIQDQINQTTGWKVELLTKEGESRMTALGIMSSFTTVDGFVMDLGGGSVELNYVVKYPDNPPMSSDNAQSLPFGAALLARRLTKCQTQEEHKAIYREILEAMQHSLKEIKVPNEVSGVMRKTLYLSGGGFRALGYLSMMKHKYPISIINGYRISVKELKKTIDEFLSQNSNIATDQLDVFRISNRRAKQIPACCVLLSAALEVLNQVEDVYFSEGGVRQGSYFDLMSSEEQAQDPVISGVKEFITGSFNPPTDQDVLEVYRVVKPLISIQYKDKTSKSIVARCLNDRLVKSAIYLSRYLLKYPKESAANIAFRLPLTGGLLSNLPGLIHDERILLALILSHSYGAELSVPRVEQVQHIVPEPVLKRAKLIGEMLSFLVALCPLEMDLIRNVDLSIVPSSSDDKPSALTLTLPEQSLLVEGSFVEKSLAKIQKKLAKFNSGRFTVHVVRL</sequence>
<dbReference type="Gene3D" id="3.30.420.150">
    <property type="entry name" value="Exopolyphosphatase. Domain 2"/>
    <property type="match status" value="1"/>
</dbReference>
<dbReference type="Gene3D" id="3.30.420.40">
    <property type="match status" value="1"/>
</dbReference>
<evidence type="ECO:0000259" key="2">
    <source>
        <dbReference type="Pfam" id="PF23566"/>
    </source>
</evidence>
<dbReference type="Gene3D" id="1.10.3210.10">
    <property type="entry name" value="Hypothetical protein af1432"/>
    <property type="match status" value="1"/>
</dbReference>
<protein>
    <submittedName>
        <fullName evidence="3">Retrograde regulation protein 2</fullName>
    </submittedName>
</protein>
<proteinExistence type="predicted"/>
<evidence type="ECO:0000313" key="3">
    <source>
        <dbReference type="EMBL" id="KAK9767669.1"/>
    </source>
</evidence>
<dbReference type="Pfam" id="PF23566">
    <property type="entry name" value="RTG2_C"/>
    <property type="match status" value="1"/>
</dbReference>
<reference evidence="3 4" key="1">
    <citation type="submission" date="2023-04" db="EMBL/GenBank/DDBJ databases">
        <title>Genome of Basidiobolus ranarum AG-B5.</title>
        <authorList>
            <person name="Stajich J.E."/>
            <person name="Carter-House D."/>
            <person name="Gryganskyi A."/>
        </authorList>
    </citation>
    <scope>NUCLEOTIDE SEQUENCE [LARGE SCALE GENOMIC DNA]</scope>
    <source>
        <strain evidence="3 4">AG-B5</strain>
    </source>
</reference>
<dbReference type="Proteomes" id="UP001479436">
    <property type="component" value="Unassembled WGS sequence"/>
</dbReference>